<dbReference type="Pfam" id="PF03765">
    <property type="entry name" value="CRAL_TRIO_N"/>
    <property type="match status" value="1"/>
</dbReference>
<protein>
    <submittedName>
        <fullName evidence="2">CRAL TRIO domain-containing</fullName>
    </submittedName>
</protein>
<dbReference type="SMART" id="SM00516">
    <property type="entry name" value="SEC14"/>
    <property type="match status" value="1"/>
</dbReference>
<dbReference type="PANTHER" id="PTHR45824">
    <property type="entry name" value="GH16843P"/>
    <property type="match status" value="1"/>
</dbReference>
<dbReference type="STRING" id="2282107.A0A286U9F5"/>
<dbReference type="SUPFAM" id="SSF46938">
    <property type="entry name" value="CRAL/TRIO N-terminal domain"/>
    <property type="match status" value="1"/>
</dbReference>
<sequence>MSDFTPLPVPHIPSNDELRHTALNEEQEAKRVEVLTHFDRDEYRLSSEENGELMDDEKIWLSNDCILRYLRGSKWAVSTAIKRIEDTLKWRREYGLYDGTISAEHVEPEAVTGKEILYGFDTKGRPAFYMIPSRQNTDEGTRQLQFVVWMLERSIDLMGPGVETLDLLINFADKAKNPSLGVARQTLNIIQSHYPERLGLALIINVPMLVNAFFKIIMPFVDPVTRNKVKFNPRVIEDGYFTADQLMAYGWGGSREFEYSHEKYWPELVRMSDERRAHIKARWRELGAKVGISEWEMKTGSTQAVIGTSIAEKLEEPTDVEVEPVGAYAQ</sequence>
<dbReference type="EMBL" id="NBII01000008">
    <property type="protein sequence ID" value="PAV16144.1"/>
    <property type="molecule type" value="Genomic_DNA"/>
</dbReference>
<dbReference type="CDD" id="cd00170">
    <property type="entry name" value="SEC14"/>
    <property type="match status" value="1"/>
</dbReference>
<dbReference type="Pfam" id="PF00650">
    <property type="entry name" value="CRAL_TRIO"/>
    <property type="match status" value="1"/>
</dbReference>
<evidence type="ECO:0000313" key="2">
    <source>
        <dbReference type="EMBL" id="PAV16144.1"/>
    </source>
</evidence>
<dbReference type="InParanoid" id="A0A286U9F5"/>
<comment type="caution">
    <text evidence="2">The sequence shown here is derived from an EMBL/GenBank/DDBJ whole genome shotgun (WGS) entry which is preliminary data.</text>
</comment>
<dbReference type="Gene3D" id="3.40.525.10">
    <property type="entry name" value="CRAL-TRIO lipid binding domain"/>
    <property type="match status" value="1"/>
</dbReference>
<dbReference type="InterPro" id="IPR052578">
    <property type="entry name" value="PI_Transfer_CRAL-TRIO"/>
</dbReference>
<feature type="domain" description="CRAL-TRIO" evidence="1">
    <location>
        <begin position="117"/>
        <end position="259"/>
    </location>
</feature>
<reference evidence="2 3" key="1">
    <citation type="journal article" date="2017" name="Mol. Ecol.">
        <title>Comparative and population genomic landscape of Phellinus noxius: A hypervariable fungus causing root rot in trees.</title>
        <authorList>
            <person name="Chung C.L."/>
            <person name="Lee T.J."/>
            <person name="Akiba M."/>
            <person name="Lee H.H."/>
            <person name="Kuo T.H."/>
            <person name="Liu D."/>
            <person name="Ke H.M."/>
            <person name="Yokoi T."/>
            <person name="Roa M.B."/>
            <person name="Lu M.J."/>
            <person name="Chang Y.Y."/>
            <person name="Ann P.J."/>
            <person name="Tsai J.N."/>
            <person name="Chen C.Y."/>
            <person name="Tzean S.S."/>
            <person name="Ota Y."/>
            <person name="Hattori T."/>
            <person name="Sahashi N."/>
            <person name="Liou R.F."/>
            <person name="Kikuchi T."/>
            <person name="Tsai I.J."/>
        </authorList>
    </citation>
    <scope>NUCLEOTIDE SEQUENCE [LARGE SCALE GENOMIC DNA]</scope>
    <source>
        <strain evidence="2 3">FFPRI411160</strain>
    </source>
</reference>
<evidence type="ECO:0000313" key="3">
    <source>
        <dbReference type="Proteomes" id="UP000217199"/>
    </source>
</evidence>
<dbReference type="SUPFAM" id="SSF52087">
    <property type="entry name" value="CRAL/TRIO domain"/>
    <property type="match status" value="1"/>
</dbReference>
<proteinExistence type="predicted"/>
<evidence type="ECO:0000259" key="1">
    <source>
        <dbReference type="PROSITE" id="PS50191"/>
    </source>
</evidence>
<keyword evidence="3" id="KW-1185">Reference proteome</keyword>
<accession>A0A286U9F5</accession>
<dbReference type="FunCoup" id="A0A286U9F5">
    <property type="interactions" value="102"/>
</dbReference>
<dbReference type="InterPro" id="IPR036865">
    <property type="entry name" value="CRAL-TRIO_dom_sf"/>
</dbReference>
<dbReference type="InterPro" id="IPR036273">
    <property type="entry name" value="CRAL/TRIO_N_dom_sf"/>
</dbReference>
<dbReference type="PANTHER" id="PTHR45824:SF29">
    <property type="entry name" value="GH16843P"/>
    <property type="match status" value="1"/>
</dbReference>
<dbReference type="AlphaFoldDB" id="A0A286U9F5"/>
<dbReference type="InterPro" id="IPR011074">
    <property type="entry name" value="CRAL/TRIO_N_dom"/>
</dbReference>
<dbReference type="GO" id="GO:0008526">
    <property type="term" value="F:phosphatidylinositol transfer activity"/>
    <property type="evidence" value="ECO:0007669"/>
    <property type="project" value="TreeGrafter"/>
</dbReference>
<dbReference type="Proteomes" id="UP000217199">
    <property type="component" value="Unassembled WGS sequence"/>
</dbReference>
<dbReference type="SMART" id="SM01100">
    <property type="entry name" value="CRAL_TRIO_N"/>
    <property type="match status" value="1"/>
</dbReference>
<dbReference type="PROSITE" id="PS50191">
    <property type="entry name" value="CRAL_TRIO"/>
    <property type="match status" value="1"/>
</dbReference>
<dbReference type="OrthoDB" id="75724at2759"/>
<dbReference type="InterPro" id="IPR001251">
    <property type="entry name" value="CRAL-TRIO_dom"/>
</dbReference>
<gene>
    <name evidence="2" type="ORF">PNOK_0776400</name>
</gene>
<name>A0A286U9F5_9AGAM</name>
<organism evidence="2 3">
    <name type="scientific">Pyrrhoderma noxium</name>
    <dbReference type="NCBI Taxonomy" id="2282107"/>
    <lineage>
        <taxon>Eukaryota</taxon>
        <taxon>Fungi</taxon>
        <taxon>Dikarya</taxon>
        <taxon>Basidiomycota</taxon>
        <taxon>Agaricomycotina</taxon>
        <taxon>Agaricomycetes</taxon>
        <taxon>Hymenochaetales</taxon>
        <taxon>Hymenochaetaceae</taxon>
        <taxon>Pyrrhoderma</taxon>
    </lineage>
</organism>